<dbReference type="EMBL" id="BPVZ01000034">
    <property type="protein sequence ID" value="GKV11598.1"/>
    <property type="molecule type" value="Genomic_DNA"/>
</dbReference>
<dbReference type="Proteomes" id="UP001054252">
    <property type="component" value="Unassembled WGS sequence"/>
</dbReference>
<proteinExistence type="predicted"/>
<comment type="caution">
    <text evidence="1">The sequence shown here is derived from an EMBL/GenBank/DDBJ whole genome shotgun (WGS) entry which is preliminary data.</text>
</comment>
<name>A0AAV5JJP9_9ROSI</name>
<evidence type="ECO:0000313" key="1">
    <source>
        <dbReference type="EMBL" id="GKV11598.1"/>
    </source>
</evidence>
<organism evidence="1 2">
    <name type="scientific">Rubroshorea leprosula</name>
    <dbReference type="NCBI Taxonomy" id="152421"/>
    <lineage>
        <taxon>Eukaryota</taxon>
        <taxon>Viridiplantae</taxon>
        <taxon>Streptophyta</taxon>
        <taxon>Embryophyta</taxon>
        <taxon>Tracheophyta</taxon>
        <taxon>Spermatophyta</taxon>
        <taxon>Magnoliopsida</taxon>
        <taxon>eudicotyledons</taxon>
        <taxon>Gunneridae</taxon>
        <taxon>Pentapetalae</taxon>
        <taxon>rosids</taxon>
        <taxon>malvids</taxon>
        <taxon>Malvales</taxon>
        <taxon>Dipterocarpaceae</taxon>
        <taxon>Rubroshorea</taxon>
    </lineage>
</organism>
<reference evidence="1 2" key="1">
    <citation type="journal article" date="2021" name="Commun. Biol.">
        <title>The genome of Shorea leprosula (Dipterocarpaceae) highlights the ecological relevance of drought in aseasonal tropical rainforests.</title>
        <authorList>
            <person name="Ng K.K.S."/>
            <person name="Kobayashi M.J."/>
            <person name="Fawcett J.A."/>
            <person name="Hatakeyama M."/>
            <person name="Paape T."/>
            <person name="Ng C.H."/>
            <person name="Ang C.C."/>
            <person name="Tnah L.H."/>
            <person name="Lee C.T."/>
            <person name="Nishiyama T."/>
            <person name="Sese J."/>
            <person name="O'Brien M.J."/>
            <person name="Copetti D."/>
            <person name="Mohd Noor M.I."/>
            <person name="Ong R.C."/>
            <person name="Putra M."/>
            <person name="Sireger I.Z."/>
            <person name="Indrioko S."/>
            <person name="Kosugi Y."/>
            <person name="Izuno A."/>
            <person name="Isagi Y."/>
            <person name="Lee S.L."/>
            <person name="Shimizu K.K."/>
        </authorList>
    </citation>
    <scope>NUCLEOTIDE SEQUENCE [LARGE SCALE GENOMIC DNA]</scope>
    <source>
        <strain evidence="1">214</strain>
    </source>
</reference>
<dbReference type="AlphaFoldDB" id="A0AAV5JJP9"/>
<keyword evidence="2" id="KW-1185">Reference proteome</keyword>
<evidence type="ECO:0000313" key="2">
    <source>
        <dbReference type="Proteomes" id="UP001054252"/>
    </source>
</evidence>
<protein>
    <submittedName>
        <fullName evidence="1">Uncharacterized protein</fullName>
    </submittedName>
</protein>
<gene>
    <name evidence="1" type="ORF">SLEP1_g22842</name>
</gene>
<accession>A0AAV5JJP9</accession>
<sequence length="101" mass="11131">MSTLAGFLSFAAEPLGSPLLKTDGAGLFLANPDLGSFNPHVHSGWVSEFCCLSSQVLWSAAPCSFTQIYRAAHWNFEIWPPLPSNMRWDLAHCRLGQRASH</sequence>